<dbReference type="EMBL" id="QPEX01000046">
    <property type="protein sequence ID" value="RCS40507.1"/>
    <property type="molecule type" value="Genomic_DNA"/>
</dbReference>
<feature type="transmembrane region" description="Helical" evidence="1">
    <location>
        <begin position="74"/>
        <end position="97"/>
    </location>
</feature>
<reference evidence="2 3" key="1">
    <citation type="submission" date="2018-07" db="EMBL/GenBank/DDBJ databases">
        <title>Comparative genomes isolates from brazilian mangrove.</title>
        <authorList>
            <person name="De Araujo J.E."/>
            <person name="Taketani R.G."/>
            <person name="Silva M.C.P."/>
            <person name="Lourenco M.V."/>
            <person name="Oliveira V.M."/>
            <person name="Andreote F.D."/>
        </authorList>
    </citation>
    <scope>NUCLEOTIDE SEQUENCE [LARGE SCALE GENOMIC DNA]</scope>
    <source>
        <strain evidence="2 3">HEX PRIS-MGV</strain>
    </source>
</reference>
<organism evidence="2 3">
    <name type="scientific">Bremerella cremea</name>
    <dbReference type="NCBI Taxonomy" id="1031537"/>
    <lineage>
        <taxon>Bacteria</taxon>
        <taxon>Pseudomonadati</taxon>
        <taxon>Planctomycetota</taxon>
        <taxon>Planctomycetia</taxon>
        <taxon>Pirellulales</taxon>
        <taxon>Pirellulaceae</taxon>
        <taxon>Bremerella</taxon>
    </lineage>
</organism>
<evidence type="ECO:0000313" key="3">
    <source>
        <dbReference type="Proteomes" id="UP000253562"/>
    </source>
</evidence>
<accession>A0A368KLK7</accession>
<dbReference type="AlphaFoldDB" id="A0A368KLK7"/>
<sequence length="174" mass="19616">MLLFGNTTPQENGEFKIHLLPPPFASDCIKCNGKNRLEAKARLPATKRHKRCKTLGKNFSIFLLGRNDCTVTRVILSTLFVFLAFWLATSAVIPASIPESSRSPAQVIWRKTDTGWIRAENWLVQRDYLYQEPEPPIYPLAVLPMMLLLSITALILNQPATGSEESIHPRQGSR</sequence>
<keyword evidence="1" id="KW-0812">Transmembrane</keyword>
<dbReference type="Proteomes" id="UP000253562">
    <property type="component" value="Unassembled WGS sequence"/>
</dbReference>
<name>A0A368KLK7_9BACT</name>
<proteinExistence type="predicted"/>
<evidence type="ECO:0000313" key="2">
    <source>
        <dbReference type="EMBL" id="RCS40507.1"/>
    </source>
</evidence>
<keyword evidence="1" id="KW-1133">Transmembrane helix</keyword>
<protein>
    <recommendedName>
        <fullName evidence="4">Transmembrane protein</fullName>
    </recommendedName>
</protein>
<gene>
    <name evidence="2" type="ORF">DTL42_24345</name>
</gene>
<feature type="transmembrane region" description="Helical" evidence="1">
    <location>
        <begin position="137"/>
        <end position="156"/>
    </location>
</feature>
<keyword evidence="1" id="KW-0472">Membrane</keyword>
<evidence type="ECO:0000256" key="1">
    <source>
        <dbReference type="SAM" id="Phobius"/>
    </source>
</evidence>
<evidence type="ECO:0008006" key="4">
    <source>
        <dbReference type="Google" id="ProtNLM"/>
    </source>
</evidence>
<comment type="caution">
    <text evidence="2">The sequence shown here is derived from an EMBL/GenBank/DDBJ whole genome shotgun (WGS) entry which is preliminary data.</text>
</comment>